<keyword evidence="4" id="KW-0378">Hydrolase</keyword>
<dbReference type="PANTHER" id="PTHR43767">
    <property type="entry name" value="LONG-CHAIN-FATTY-ACID--COA LIGASE"/>
    <property type="match status" value="1"/>
</dbReference>
<proteinExistence type="predicted"/>
<dbReference type="SUPFAM" id="SSF53474">
    <property type="entry name" value="alpha/beta-Hydrolases"/>
    <property type="match status" value="1"/>
</dbReference>
<dbReference type="InterPro" id="IPR020845">
    <property type="entry name" value="AMP-binding_CS"/>
</dbReference>
<protein>
    <submittedName>
        <fullName evidence="4">Alpha/beta fold hydrolase</fullName>
    </submittedName>
</protein>
<dbReference type="InterPro" id="IPR000873">
    <property type="entry name" value="AMP-dep_synth/lig_dom"/>
</dbReference>
<dbReference type="SUPFAM" id="SSF56801">
    <property type="entry name" value="Acetyl-CoA synthetase-like"/>
    <property type="match status" value="1"/>
</dbReference>
<dbReference type="Proteomes" id="UP001251870">
    <property type="component" value="Unassembled WGS sequence"/>
</dbReference>
<feature type="region of interest" description="Disordered" evidence="1">
    <location>
        <begin position="1"/>
        <end position="42"/>
    </location>
</feature>
<evidence type="ECO:0000259" key="2">
    <source>
        <dbReference type="Pfam" id="PF00501"/>
    </source>
</evidence>
<sequence>MSAPSFAQRAQALLRRPQRPIDAEPPRLPSDDSGDPLPGLNPQWSRLVTVEVADGPRGFHVLDTGPALAARGLGVRGTLIAVHGNPTWSYLWRHVISATLEQAERAGAGWRVIAPDQLDMGFSERLAHSAPPRPGRTDGSTEASYRTLDQRLDDLDAVISALDVDQTRPLITLGHDWGGVISLGWAVRHADIVDAVTTLNTAVDHPTDEPVPAALRAALIPGVLETSTIETPSFLDVTLSLTDGGLPAEVREAYRLPYRTRSRRGGIGGFVADIPATADHLSRAALEEISSGLSRWQDPALIIWGPRDPVFQERHLEDLQQRIPAADLHRFEGAGHMLAEDSEVSSVLLTWLDDRFPAEHTSPAAPRRSPAPAGEVLGMHEQLQRMSAEHPDAPAVVDMTSEGTALSWAELATEIDAVACGLFELGVCSGDRVSLLVQPGNDLTVILYACLRLGAVGVVADAGLGLKGMTRAVRSARPDWVIGEKPGLGVARSLRWPGQRISVDRMDGAAAALFGTVASIEALRASHRGRRPDEVPAPGPDDEAAVLFTSGSTGPAKGVVYTHARLGALVALLRRQFAVEAGSSLIAGFAPFALLGPAIGATSVTPDMSVTKPATLTAAAVAEAAQAGQATMFFGSPAALRNVAATADELSAAQRRSLEALTLVLSAGAPVHPDLLESVHRLFPSAEIHTPYGMTEGLLQADIERREILDAMTSGQPGVCVGRPVAGVRFALAPLDAQGAPADQLVDPADATGVLAEIVVSAAHLKAGYDRLWATERASSRDTHDGLLWHRTNDVGHIDGSGRLWIQGRVQHVITTAAGPIGPGTVETPVDGLAEVGRSAAVGVGPAGAQAVVVVVEPDEGVGGLQAGRTPMADPEFAARVRGAVSVPVAAVLILEQLPTDIRHNSKIDRSRLAQWSESVLAGRRPRTP</sequence>
<dbReference type="InterPro" id="IPR029058">
    <property type="entry name" value="AB_hydrolase_fold"/>
</dbReference>
<dbReference type="PROSITE" id="PS00455">
    <property type="entry name" value="AMP_BINDING"/>
    <property type="match status" value="1"/>
</dbReference>
<name>A0ABU2DRH3_9MICC</name>
<organism evidence="4 5">
    <name type="scientific">Nesterenkonia aerolata</name>
    <dbReference type="NCBI Taxonomy" id="3074079"/>
    <lineage>
        <taxon>Bacteria</taxon>
        <taxon>Bacillati</taxon>
        <taxon>Actinomycetota</taxon>
        <taxon>Actinomycetes</taxon>
        <taxon>Micrococcales</taxon>
        <taxon>Micrococcaceae</taxon>
        <taxon>Nesterenkonia</taxon>
    </lineage>
</organism>
<accession>A0ABU2DRH3</accession>
<reference evidence="4 5" key="1">
    <citation type="submission" date="2023-09" db="EMBL/GenBank/DDBJ databases">
        <title>Description of three actinobacteria isolated from air of manufacturing shop in a pharmaceutical factory.</title>
        <authorList>
            <person name="Zhang D.-F."/>
        </authorList>
    </citation>
    <scope>NUCLEOTIDE SEQUENCE [LARGE SCALE GENOMIC DNA]</scope>
    <source>
        <strain evidence="4 5">LY-0111</strain>
    </source>
</reference>
<comment type="caution">
    <text evidence="4">The sequence shown here is derived from an EMBL/GenBank/DDBJ whole genome shotgun (WGS) entry which is preliminary data.</text>
</comment>
<dbReference type="InterPro" id="IPR000073">
    <property type="entry name" value="AB_hydrolase_1"/>
</dbReference>
<dbReference type="Gene3D" id="3.40.50.12780">
    <property type="entry name" value="N-terminal domain of ligase-like"/>
    <property type="match status" value="1"/>
</dbReference>
<evidence type="ECO:0000256" key="1">
    <source>
        <dbReference type="SAM" id="MobiDB-lite"/>
    </source>
</evidence>
<dbReference type="InterPro" id="IPR042099">
    <property type="entry name" value="ANL_N_sf"/>
</dbReference>
<gene>
    <name evidence="4" type="ORF">RIL96_05915</name>
</gene>
<dbReference type="Gene3D" id="3.40.50.1820">
    <property type="entry name" value="alpha/beta hydrolase"/>
    <property type="match status" value="1"/>
</dbReference>
<feature type="domain" description="AMP-dependent synthetase/ligase" evidence="2">
    <location>
        <begin position="384"/>
        <end position="769"/>
    </location>
</feature>
<dbReference type="InterPro" id="IPR050237">
    <property type="entry name" value="ATP-dep_AMP-bd_enzyme"/>
</dbReference>
<dbReference type="EMBL" id="JAVKGR010000005">
    <property type="protein sequence ID" value="MDR8019099.1"/>
    <property type="molecule type" value="Genomic_DNA"/>
</dbReference>
<evidence type="ECO:0000259" key="3">
    <source>
        <dbReference type="Pfam" id="PF00561"/>
    </source>
</evidence>
<evidence type="ECO:0000313" key="4">
    <source>
        <dbReference type="EMBL" id="MDR8019099.1"/>
    </source>
</evidence>
<feature type="domain" description="AB hydrolase-1" evidence="3">
    <location>
        <begin position="78"/>
        <end position="341"/>
    </location>
</feature>
<dbReference type="RefSeq" id="WP_310548097.1">
    <property type="nucleotide sequence ID" value="NZ_JAVKGR010000005.1"/>
</dbReference>
<dbReference type="Pfam" id="PF00501">
    <property type="entry name" value="AMP-binding"/>
    <property type="match status" value="1"/>
</dbReference>
<evidence type="ECO:0000313" key="5">
    <source>
        <dbReference type="Proteomes" id="UP001251870"/>
    </source>
</evidence>
<dbReference type="PANTHER" id="PTHR43767:SF1">
    <property type="entry name" value="NONRIBOSOMAL PEPTIDE SYNTHASE PES1 (EUROFUNG)-RELATED"/>
    <property type="match status" value="1"/>
</dbReference>
<dbReference type="Pfam" id="PF00561">
    <property type="entry name" value="Abhydrolase_1"/>
    <property type="match status" value="1"/>
</dbReference>
<keyword evidence="5" id="KW-1185">Reference proteome</keyword>
<dbReference type="GO" id="GO:0016787">
    <property type="term" value="F:hydrolase activity"/>
    <property type="evidence" value="ECO:0007669"/>
    <property type="project" value="UniProtKB-KW"/>
</dbReference>